<feature type="compositionally biased region" description="Basic and acidic residues" evidence="1">
    <location>
        <begin position="239"/>
        <end position="254"/>
    </location>
</feature>
<feature type="compositionally biased region" description="Basic and acidic residues" evidence="1">
    <location>
        <begin position="117"/>
        <end position="128"/>
    </location>
</feature>
<organism evidence="2 3">
    <name type="scientific">Lecanosticta acicola</name>
    <dbReference type="NCBI Taxonomy" id="111012"/>
    <lineage>
        <taxon>Eukaryota</taxon>
        <taxon>Fungi</taxon>
        <taxon>Dikarya</taxon>
        <taxon>Ascomycota</taxon>
        <taxon>Pezizomycotina</taxon>
        <taxon>Dothideomycetes</taxon>
        <taxon>Dothideomycetidae</taxon>
        <taxon>Mycosphaerellales</taxon>
        <taxon>Mycosphaerellaceae</taxon>
        <taxon>Lecanosticta</taxon>
    </lineage>
</organism>
<feature type="region of interest" description="Disordered" evidence="1">
    <location>
        <begin position="26"/>
        <end position="128"/>
    </location>
</feature>
<sequence>MCFAFGAIVQVAMMVEDEREAIIARVPAAVSMESPNNPPPEPEQDTNGMSRKRKSTEEHEEQDAKKQKQTSDDSSDVIFVTDSKNVASINQSPTQDPSNGDKSQQASTGGGGEEDATGEKDEKDWQAEYDALKQRANGLLTKRLETLREERMEIKRLTEKLENMEEDRDAWLAACRDAEGELEMWKTAQKKHIKELRQELQTTKREEMNKELASIKNKYKRDLDAKQRRHDDQLEEMDEKIKESKDQVSKEKKALQAQEKAVNRKLKETKPETNSIVKQKDKEIQEGKKAYEALQSRLDHIMQDREGLLAEAQRYRAERDEQRQQLKLSLNENARLEHANTESKIDALRQQQQVQDLKNAHAAELKEQQVKIDLYYSNNEQSLKRANDSARAVAVLRQQNERNNEKVAGLERDLRASRAGIRQMQEALTRANVPDPTAQTEASDGLAEQSTAERSEAKYSME</sequence>
<dbReference type="Proteomes" id="UP001296104">
    <property type="component" value="Unassembled WGS sequence"/>
</dbReference>
<feature type="region of interest" description="Disordered" evidence="1">
    <location>
        <begin position="423"/>
        <end position="462"/>
    </location>
</feature>
<feature type="compositionally biased region" description="Basic and acidic residues" evidence="1">
    <location>
        <begin position="451"/>
        <end position="462"/>
    </location>
</feature>
<accession>A0AAI8YYV9</accession>
<evidence type="ECO:0000313" key="2">
    <source>
        <dbReference type="EMBL" id="CAK4013599.1"/>
    </source>
</evidence>
<feature type="compositionally biased region" description="Polar residues" evidence="1">
    <location>
        <begin position="437"/>
        <end position="450"/>
    </location>
</feature>
<gene>
    <name evidence="2" type="ORF">LECACI_7A004511</name>
</gene>
<name>A0AAI8YYV9_9PEZI</name>
<feature type="compositionally biased region" description="Basic and acidic residues" evidence="1">
    <location>
        <begin position="62"/>
        <end position="71"/>
    </location>
</feature>
<feature type="region of interest" description="Disordered" evidence="1">
    <location>
        <begin position="218"/>
        <end position="283"/>
    </location>
</feature>
<evidence type="ECO:0000256" key="1">
    <source>
        <dbReference type="SAM" id="MobiDB-lite"/>
    </source>
</evidence>
<reference evidence="2" key="1">
    <citation type="submission" date="2023-11" db="EMBL/GenBank/DDBJ databases">
        <authorList>
            <person name="Alioto T."/>
            <person name="Alioto T."/>
            <person name="Gomez Garrido J."/>
        </authorList>
    </citation>
    <scope>NUCLEOTIDE SEQUENCE</scope>
</reference>
<keyword evidence="3" id="KW-1185">Reference proteome</keyword>
<dbReference type="AlphaFoldDB" id="A0AAI8YYV9"/>
<feature type="compositionally biased region" description="Polar residues" evidence="1">
    <location>
        <begin position="82"/>
        <end position="107"/>
    </location>
</feature>
<feature type="compositionally biased region" description="Basic and acidic residues" evidence="1">
    <location>
        <begin position="220"/>
        <end position="232"/>
    </location>
</feature>
<dbReference type="EMBL" id="CAVMBE010000025">
    <property type="protein sequence ID" value="CAK4013599.1"/>
    <property type="molecule type" value="Genomic_DNA"/>
</dbReference>
<evidence type="ECO:0000313" key="3">
    <source>
        <dbReference type="Proteomes" id="UP001296104"/>
    </source>
</evidence>
<proteinExistence type="predicted"/>
<protein>
    <submittedName>
        <fullName evidence="2">Uncharacterized protein</fullName>
    </submittedName>
</protein>
<feature type="compositionally biased region" description="Basic and acidic residues" evidence="1">
    <location>
        <begin position="261"/>
        <end position="271"/>
    </location>
</feature>
<comment type="caution">
    <text evidence="2">The sequence shown here is derived from an EMBL/GenBank/DDBJ whole genome shotgun (WGS) entry which is preliminary data.</text>
</comment>